<evidence type="ECO:0000256" key="1">
    <source>
        <dbReference type="SAM" id="SignalP"/>
    </source>
</evidence>
<gene>
    <name evidence="2" type="ORF">EV139_1559</name>
</gene>
<feature type="signal peptide" evidence="1">
    <location>
        <begin position="1"/>
        <end position="30"/>
    </location>
</feature>
<name>A0A4Q7TYQ4_9MICO</name>
<evidence type="ECO:0000313" key="2">
    <source>
        <dbReference type="EMBL" id="RZT66133.1"/>
    </source>
</evidence>
<feature type="chain" id="PRO_5038641407" description="Alternate signal-mediated exported protein" evidence="1">
    <location>
        <begin position="31"/>
        <end position="207"/>
    </location>
</feature>
<dbReference type="AlphaFoldDB" id="A0A4Q7TYQ4"/>
<protein>
    <recommendedName>
        <fullName evidence="4">Alternate signal-mediated exported protein</fullName>
    </recommendedName>
</protein>
<accession>A0A4Q7TYQ4</accession>
<organism evidence="2 3">
    <name type="scientific">Leucobacter luti</name>
    <dbReference type="NCBI Taxonomy" id="340320"/>
    <lineage>
        <taxon>Bacteria</taxon>
        <taxon>Bacillati</taxon>
        <taxon>Actinomycetota</taxon>
        <taxon>Actinomycetes</taxon>
        <taxon>Micrococcales</taxon>
        <taxon>Microbacteriaceae</taxon>
        <taxon>Leucobacter</taxon>
    </lineage>
</organism>
<dbReference type="OrthoDB" id="5146556at2"/>
<comment type="caution">
    <text evidence="2">The sequence shown here is derived from an EMBL/GenBank/DDBJ whole genome shotgun (WGS) entry which is preliminary data.</text>
</comment>
<sequence length="207" mass="20586">MATDKKMKTGRKRAIIAGGALLGIAALSTAAVFTDFANLNLGNGTGGGIGGADNTFNIQVVGTDTQGVPVPGTWQEANVAEGVDIALLGAETITPGDTITVDIPVKNASPKLGADVNLTLGDVPGKTSDADYAAQLRYDIEVDGVAVATAATQAAVADIDLADLAAGAEATVTVNVTLLDQGSPAGNNALQGKTAHVQAQFNAASTN</sequence>
<evidence type="ECO:0000313" key="3">
    <source>
        <dbReference type="Proteomes" id="UP000291832"/>
    </source>
</evidence>
<keyword evidence="3" id="KW-1185">Reference proteome</keyword>
<dbReference type="RefSeq" id="WP_130453747.1">
    <property type="nucleotide sequence ID" value="NZ_QYAG01000001.1"/>
</dbReference>
<dbReference type="EMBL" id="SHKI01000004">
    <property type="protein sequence ID" value="RZT66133.1"/>
    <property type="molecule type" value="Genomic_DNA"/>
</dbReference>
<proteinExistence type="predicted"/>
<dbReference type="Proteomes" id="UP000291832">
    <property type="component" value="Unassembled WGS sequence"/>
</dbReference>
<reference evidence="2 3" key="1">
    <citation type="journal article" date="2015" name="Stand. Genomic Sci.">
        <title>Genomic Encyclopedia of Bacterial and Archaeal Type Strains, Phase III: the genomes of soil and plant-associated and newly described type strains.</title>
        <authorList>
            <person name="Whitman W.B."/>
            <person name="Woyke T."/>
            <person name="Klenk H.P."/>
            <person name="Zhou Y."/>
            <person name="Lilburn T.G."/>
            <person name="Beck B.J."/>
            <person name="De Vos P."/>
            <person name="Vandamme P."/>
            <person name="Eisen J.A."/>
            <person name="Garrity G."/>
            <person name="Hugenholtz P."/>
            <person name="Kyrpides N.C."/>
        </authorList>
    </citation>
    <scope>NUCLEOTIDE SEQUENCE [LARGE SCALE GENOMIC DNA]</scope>
    <source>
        <strain evidence="2 3">RF6</strain>
    </source>
</reference>
<keyword evidence="1" id="KW-0732">Signal</keyword>
<evidence type="ECO:0008006" key="4">
    <source>
        <dbReference type="Google" id="ProtNLM"/>
    </source>
</evidence>